<feature type="region of interest" description="Disordered" evidence="1">
    <location>
        <begin position="183"/>
        <end position="213"/>
    </location>
</feature>
<gene>
    <name evidence="2" type="ORF">ACFQFQ_14575</name>
</gene>
<feature type="region of interest" description="Disordered" evidence="1">
    <location>
        <begin position="1"/>
        <end position="25"/>
    </location>
</feature>
<dbReference type="Proteomes" id="UP001596353">
    <property type="component" value="Unassembled WGS sequence"/>
</dbReference>
<feature type="compositionally biased region" description="Basic and acidic residues" evidence="1">
    <location>
        <begin position="1"/>
        <end position="10"/>
    </location>
</feature>
<name>A0ABW2B4W8_9RHOB</name>
<sequence>MDFSKHDARSAAETPTPMLVLDQRTGKPILDGKKKCAVLVRGASSRSAQARLRAEEAARQKAASAKRGAHKRGKNEEDDLTKDLQASMIRSAKTFIAGFENIQRPDPETKELRDLTVSDDDIMWFLDLNMVSVPHLLRIGNDPEQEEDEDDDEYEARLAEHKAKWLSPSFAQQVIDHAREDDNFWGNRQQTEAARPLRRLSPQHAGKIKADPA</sequence>
<reference evidence="3" key="1">
    <citation type="journal article" date="2019" name="Int. J. Syst. Evol. Microbiol.">
        <title>The Global Catalogue of Microorganisms (GCM) 10K type strain sequencing project: providing services to taxonomists for standard genome sequencing and annotation.</title>
        <authorList>
            <consortium name="The Broad Institute Genomics Platform"/>
            <consortium name="The Broad Institute Genome Sequencing Center for Infectious Disease"/>
            <person name="Wu L."/>
            <person name="Ma J."/>
        </authorList>
    </citation>
    <scope>NUCLEOTIDE SEQUENCE [LARGE SCALE GENOMIC DNA]</scope>
    <source>
        <strain evidence="3">CCUG 66188</strain>
    </source>
</reference>
<dbReference type="EMBL" id="JBHSWG010000001">
    <property type="protein sequence ID" value="MFC6760438.1"/>
    <property type="molecule type" value="Genomic_DNA"/>
</dbReference>
<feature type="region of interest" description="Disordered" evidence="1">
    <location>
        <begin position="46"/>
        <end position="81"/>
    </location>
</feature>
<keyword evidence="3" id="KW-1185">Reference proteome</keyword>
<comment type="caution">
    <text evidence="2">The sequence shown here is derived from an EMBL/GenBank/DDBJ whole genome shotgun (WGS) entry which is preliminary data.</text>
</comment>
<evidence type="ECO:0000313" key="3">
    <source>
        <dbReference type="Proteomes" id="UP001596353"/>
    </source>
</evidence>
<proteinExistence type="predicted"/>
<protein>
    <submittedName>
        <fullName evidence="2">Uncharacterized protein</fullName>
    </submittedName>
</protein>
<organism evidence="2 3">
    <name type="scientific">Sulfitobacter porphyrae</name>
    <dbReference type="NCBI Taxonomy" id="1246864"/>
    <lineage>
        <taxon>Bacteria</taxon>
        <taxon>Pseudomonadati</taxon>
        <taxon>Pseudomonadota</taxon>
        <taxon>Alphaproteobacteria</taxon>
        <taxon>Rhodobacterales</taxon>
        <taxon>Roseobacteraceae</taxon>
        <taxon>Sulfitobacter</taxon>
    </lineage>
</organism>
<evidence type="ECO:0000256" key="1">
    <source>
        <dbReference type="SAM" id="MobiDB-lite"/>
    </source>
</evidence>
<evidence type="ECO:0000313" key="2">
    <source>
        <dbReference type="EMBL" id="MFC6760438.1"/>
    </source>
</evidence>
<accession>A0ABW2B4W8</accession>